<evidence type="ECO:0000313" key="2">
    <source>
        <dbReference type="Proteomes" id="UP000030656"/>
    </source>
</evidence>
<reference evidence="1 2" key="1">
    <citation type="submission" date="2013-02" db="EMBL/GenBank/DDBJ databases">
        <title>The Genome Annotation of Plasmodium falciparum FCH/4.</title>
        <authorList>
            <consortium name="The Broad Institute Genome Sequencing Platform"/>
            <consortium name="The Broad Institute Genome Sequencing Center for Infectious Disease"/>
            <person name="Neafsey D."/>
            <person name="Hoffman S."/>
            <person name="Volkman S."/>
            <person name="Rosenthal P."/>
            <person name="Walker B."/>
            <person name="Young S.K."/>
            <person name="Zeng Q."/>
            <person name="Gargeya S."/>
            <person name="Fitzgerald M."/>
            <person name="Haas B."/>
            <person name="Abouelleil A."/>
            <person name="Allen A.W."/>
            <person name="Alvarado L."/>
            <person name="Arachchi H.M."/>
            <person name="Berlin A.M."/>
            <person name="Chapman S.B."/>
            <person name="Gainer-Dewar J."/>
            <person name="Goldberg J."/>
            <person name="Griggs A."/>
            <person name="Gujja S."/>
            <person name="Hansen M."/>
            <person name="Howarth C."/>
            <person name="Imamovic A."/>
            <person name="Ireland A."/>
            <person name="Larimer J."/>
            <person name="McCowan C."/>
            <person name="Murphy C."/>
            <person name="Pearson M."/>
            <person name="Poon T.W."/>
            <person name="Priest M."/>
            <person name="Roberts A."/>
            <person name="Saif S."/>
            <person name="Shea T."/>
            <person name="Sisk P."/>
            <person name="Sykes S."/>
            <person name="Wortman J."/>
            <person name="Nusbaum C."/>
            <person name="Birren B."/>
        </authorList>
    </citation>
    <scope>NUCLEOTIDE SEQUENCE [LARGE SCALE GENOMIC DNA]</scope>
    <source>
        <strain evidence="1 2">FCH/4</strain>
    </source>
</reference>
<accession>A0A024VJU5</accession>
<sequence length="154" mass="18292">MSMKGSKNMLSPLVGNIYNNVYDHKELKMKSINEQNNMGSNNYNINYVNNNNSTLSNNNHSKQNLCYNNFSSHSPSINKDSIHEEKKNNFYEQHNYIDENATHHTMEEENYKNFKNSKNYEHTIDEDVMQNEYSNIIKDNHLKKKKKKKYSPFK</sequence>
<dbReference type="EMBL" id="KI928023">
    <property type="protein sequence ID" value="ETW28558.1"/>
    <property type="molecule type" value="Genomic_DNA"/>
</dbReference>
<reference evidence="1 2" key="2">
    <citation type="submission" date="2013-02" db="EMBL/GenBank/DDBJ databases">
        <title>The Genome Sequence of Plasmodium falciparum FCH/4.</title>
        <authorList>
            <consortium name="The Broad Institute Genome Sequencing Platform"/>
            <consortium name="The Broad Institute Genome Sequencing Center for Infectious Disease"/>
            <person name="Neafsey D."/>
            <person name="Cheeseman I."/>
            <person name="Volkman S."/>
            <person name="Adams J."/>
            <person name="Walker B."/>
            <person name="Young S.K."/>
            <person name="Zeng Q."/>
            <person name="Gargeya S."/>
            <person name="Fitzgerald M."/>
            <person name="Haas B."/>
            <person name="Abouelleil A."/>
            <person name="Alvarado L."/>
            <person name="Arachchi H.M."/>
            <person name="Berlin A.M."/>
            <person name="Chapman S.B."/>
            <person name="Dewar J."/>
            <person name="Goldberg J."/>
            <person name="Griggs A."/>
            <person name="Gujja S."/>
            <person name="Hansen M."/>
            <person name="Howarth C."/>
            <person name="Imamovic A."/>
            <person name="Larimer J."/>
            <person name="McCowan C."/>
            <person name="Murphy C."/>
            <person name="Neiman D."/>
            <person name="Pearson M."/>
            <person name="Priest M."/>
            <person name="Roberts A."/>
            <person name="Saif S."/>
            <person name="Shea T."/>
            <person name="Sisk P."/>
            <person name="Sykes S."/>
            <person name="Wortman J."/>
            <person name="Nusbaum C."/>
            <person name="Birren B."/>
        </authorList>
    </citation>
    <scope>NUCLEOTIDE SEQUENCE [LARGE SCALE GENOMIC DNA]</scope>
    <source>
        <strain evidence="1 2">FCH/4</strain>
    </source>
</reference>
<proteinExistence type="predicted"/>
<evidence type="ECO:0000313" key="1">
    <source>
        <dbReference type="EMBL" id="ETW28558.1"/>
    </source>
</evidence>
<protein>
    <submittedName>
        <fullName evidence="1">Uncharacterized protein</fullName>
    </submittedName>
</protein>
<dbReference type="AlphaFoldDB" id="A0A024VJU5"/>
<name>A0A024VJU5_PLAFA</name>
<organism evidence="1 2">
    <name type="scientific">Plasmodium falciparum FCH/4</name>
    <dbReference type="NCBI Taxonomy" id="1036724"/>
    <lineage>
        <taxon>Eukaryota</taxon>
        <taxon>Sar</taxon>
        <taxon>Alveolata</taxon>
        <taxon>Apicomplexa</taxon>
        <taxon>Aconoidasida</taxon>
        <taxon>Haemosporida</taxon>
        <taxon>Plasmodiidae</taxon>
        <taxon>Plasmodium</taxon>
        <taxon>Plasmodium (Laverania)</taxon>
    </lineage>
</organism>
<dbReference type="Proteomes" id="UP000030656">
    <property type="component" value="Unassembled WGS sequence"/>
</dbReference>
<gene>
    <name evidence="1" type="ORF">PFFCH_03929</name>
</gene>